<comment type="subcellular location">
    <subcellularLocation>
        <location evidence="1">Membrane</location>
        <topology evidence="1">Multi-pass membrane protein</topology>
    </subcellularLocation>
</comment>
<dbReference type="PROSITE" id="PS01130">
    <property type="entry name" value="SLC26A"/>
    <property type="match status" value="1"/>
</dbReference>
<dbReference type="GO" id="GO:0008271">
    <property type="term" value="F:secondary active sulfate transmembrane transporter activity"/>
    <property type="evidence" value="ECO:0007669"/>
    <property type="project" value="InterPro"/>
</dbReference>
<dbReference type="OrthoDB" id="288203at2759"/>
<evidence type="ECO:0000256" key="1">
    <source>
        <dbReference type="ARBA" id="ARBA00004141"/>
    </source>
</evidence>
<dbReference type="InterPro" id="IPR011547">
    <property type="entry name" value="SLC26A/SulP_dom"/>
</dbReference>
<dbReference type="GO" id="GO:0016020">
    <property type="term" value="C:membrane"/>
    <property type="evidence" value="ECO:0007669"/>
    <property type="project" value="UniProtKB-SubCell"/>
</dbReference>
<feature type="transmembrane region" description="Helical" evidence="5">
    <location>
        <begin position="174"/>
        <end position="196"/>
    </location>
</feature>
<feature type="domain" description="STAS" evidence="6">
    <location>
        <begin position="487"/>
        <end position="547"/>
    </location>
</feature>
<accession>A0A835S344</accession>
<reference evidence="7 8" key="1">
    <citation type="journal article" date="2020" name="Nat. Food">
        <title>A phased Vanilla planifolia genome enables genetic improvement of flavour and production.</title>
        <authorList>
            <person name="Hasing T."/>
            <person name="Tang H."/>
            <person name="Brym M."/>
            <person name="Khazi F."/>
            <person name="Huang T."/>
            <person name="Chambers A.H."/>
        </authorList>
    </citation>
    <scope>NUCLEOTIDE SEQUENCE [LARGE SCALE GENOMIC DNA]</scope>
    <source>
        <tissue evidence="7">Leaf</tissue>
    </source>
</reference>
<protein>
    <recommendedName>
        <fullName evidence="6">STAS domain-containing protein</fullName>
    </recommendedName>
</protein>
<evidence type="ECO:0000313" key="8">
    <source>
        <dbReference type="Proteomes" id="UP000639772"/>
    </source>
</evidence>
<dbReference type="InterPro" id="IPR036513">
    <property type="entry name" value="STAS_dom_sf"/>
</dbReference>
<organism evidence="7 8">
    <name type="scientific">Vanilla planifolia</name>
    <name type="common">Vanilla</name>
    <dbReference type="NCBI Taxonomy" id="51239"/>
    <lineage>
        <taxon>Eukaryota</taxon>
        <taxon>Viridiplantae</taxon>
        <taxon>Streptophyta</taxon>
        <taxon>Embryophyta</taxon>
        <taxon>Tracheophyta</taxon>
        <taxon>Spermatophyta</taxon>
        <taxon>Magnoliopsida</taxon>
        <taxon>Liliopsida</taxon>
        <taxon>Asparagales</taxon>
        <taxon>Orchidaceae</taxon>
        <taxon>Vanilloideae</taxon>
        <taxon>Vanilleae</taxon>
        <taxon>Vanilla</taxon>
    </lineage>
</organism>
<feature type="transmembrane region" description="Helical" evidence="5">
    <location>
        <begin position="255"/>
        <end position="277"/>
    </location>
</feature>
<comment type="caution">
    <text evidence="7">The sequence shown here is derived from an EMBL/GenBank/DDBJ whole genome shotgun (WGS) entry which is preliminary data.</text>
</comment>
<evidence type="ECO:0000256" key="4">
    <source>
        <dbReference type="ARBA" id="ARBA00023136"/>
    </source>
</evidence>
<dbReference type="Gene3D" id="3.30.750.24">
    <property type="entry name" value="STAS domain"/>
    <property type="match status" value="1"/>
</dbReference>
<feature type="transmembrane region" description="Helical" evidence="5">
    <location>
        <begin position="494"/>
        <end position="514"/>
    </location>
</feature>
<dbReference type="Pfam" id="PF01740">
    <property type="entry name" value="STAS"/>
    <property type="match status" value="1"/>
</dbReference>
<dbReference type="EMBL" id="JADCNM010000001">
    <property type="protein sequence ID" value="KAG0500519.1"/>
    <property type="molecule type" value="Genomic_DNA"/>
</dbReference>
<keyword evidence="3 5" id="KW-1133">Transmembrane helix</keyword>
<dbReference type="InterPro" id="IPR002645">
    <property type="entry name" value="STAS_dom"/>
</dbReference>
<dbReference type="AlphaFoldDB" id="A0A835S344"/>
<feature type="transmembrane region" description="Helical" evidence="5">
    <location>
        <begin position="401"/>
        <end position="419"/>
    </location>
</feature>
<keyword evidence="4 5" id="KW-0472">Membrane</keyword>
<gene>
    <name evidence="7" type="ORF">HPP92_000591</name>
</gene>
<name>A0A835S344_VANPL</name>
<evidence type="ECO:0000256" key="2">
    <source>
        <dbReference type="ARBA" id="ARBA00022692"/>
    </source>
</evidence>
<feature type="transmembrane region" description="Helical" evidence="5">
    <location>
        <begin position="373"/>
        <end position="395"/>
    </location>
</feature>
<dbReference type="PROSITE" id="PS50801">
    <property type="entry name" value="STAS"/>
    <property type="match status" value="1"/>
</dbReference>
<evidence type="ECO:0000256" key="3">
    <source>
        <dbReference type="ARBA" id="ARBA00022989"/>
    </source>
</evidence>
<feature type="transmembrane region" description="Helical" evidence="5">
    <location>
        <begin position="298"/>
        <end position="319"/>
    </location>
</feature>
<feature type="transmembrane region" description="Helical" evidence="5">
    <location>
        <begin position="98"/>
        <end position="116"/>
    </location>
</feature>
<feature type="transmembrane region" description="Helical" evidence="5">
    <location>
        <begin position="208"/>
        <end position="226"/>
    </location>
</feature>
<dbReference type="Pfam" id="PF00916">
    <property type="entry name" value="Sulfate_transp"/>
    <property type="match status" value="1"/>
</dbReference>
<dbReference type="InterPro" id="IPR018045">
    <property type="entry name" value="S04_transporter_CS"/>
</dbReference>
<dbReference type="Proteomes" id="UP000639772">
    <property type="component" value="Chromosome 1"/>
</dbReference>
<feature type="transmembrane region" description="Helical" evidence="5">
    <location>
        <begin position="431"/>
        <end position="459"/>
    </location>
</feature>
<evidence type="ECO:0000259" key="6">
    <source>
        <dbReference type="PROSITE" id="PS50801"/>
    </source>
</evidence>
<sequence>MKLCRSVENSSECVQDIESCSLPLASNQLHHKVPVPQSKDTVQAVKQWAGECFFPDDPLHKVKNQKSIYMKLVFGLQYIFPIMLWGSDYSLALFKSDAIAGLTIACMAIPQGISYAKLAYLPPNIGLYSSFVPPLVYLVLGSSRDLAVGPSSIVSVVLGSMLREAVSPDDNPMLFLQLAFTSTFFAGLFQAALGLLRMGFVVEFLSEPTLVGFMGGAAVITVLQQLKGLLGIKHFATKTGFIPMMQSLFEHTSELHWKTMVMGISFLLFLYLTKYVVGHLDQGLNPPSIKMLLLHGSYLMLTIKTGIITGILSLTEGIAVGRTFASLNNYQVDGNKEMVALGIMNLAGSCSSCFVTTGSFSRSAVNYNSGCKTAISNMVMSFVVLVTMMFLMPLFYYTPNVVLSVTIIIAAIGLIHLEAPIRLWKVDKLDFFAYLTAFFGVLFISVPIGLGIAMGISILKILIPVTRPNIVIMGNVLGTECYRSLTQYKEAIRVPHFLILGIEFPIYFASSVYLQDRILRWVREEEERASKIKEKGELEYVVLDLSGKQYSLSVNFLNWNSQLMVDVFSCIGHRLEWHRSTPRTQEKTQQEITSGETFFQNPNEAIQV</sequence>
<keyword evidence="2 5" id="KW-0812">Transmembrane</keyword>
<proteinExistence type="predicted"/>
<evidence type="ECO:0000256" key="5">
    <source>
        <dbReference type="SAM" id="Phobius"/>
    </source>
</evidence>
<evidence type="ECO:0000313" key="7">
    <source>
        <dbReference type="EMBL" id="KAG0500519.1"/>
    </source>
</evidence>
<dbReference type="InterPro" id="IPR001902">
    <property type="entry name" value="SLC26A/SulP_fam"/>
</dbReference>
<dbReference type="PANTHER" id="PTHR11814">
    <property type="entry name" value="SULFATE TRANSPORTER"/>
    <property type="match status" value="1"/>
</dbReference>
<feature type="transmembrane region" description="Helical" evidence="5">
    <location>
        <begin position="68"/>
        <end position="86"/>
    </location>
</feature>